<dbReference type="EMBL" id="BAABJZ010000083">
    <property type="protein sequence ID" value="GAA4890468.1"/>
    <property type="molecule type" value="Genomic_DNA"/>
</dbReference>
<evidence type="ECO:0000259" key="8">
    <source>
        <dbReference type="PROSITE" id="PS51160"/>
    </source>
</evidence>
<proteinExistence type="inferred from homology"/>
<dbReference type="RefSeq" id="WP_345335704.1">
    <property type="nucleotide sequence ID" value="NZ_BAABJZ010000083.1"/>
</dbReference>
<evidence type="ECO:0000313" key="9">
    <source>
        <dbReference type="EMBL" id="GAA4890468.1"/>
    </source>
</evidence>
<feature type="active site" evidence="5">
    <location>
        <position position="18"/>
    </location>
</feature>
<evidence type="ECO:0000256" key="6">
    <source>
        <dbReference type="RuleBase" id="RU000553"/>
    </source>
</evidence>
<dbReference type="Pfam" id="PF00708">
    <property type="entry name" value="Acylphosphatase"/>
    <property type="match status" value="1"/>
</dbReference>
<protein>
    <recommendedName>
        <fullName evidence="3 5">Acylphosphatase</fullName>
        <ecNumber evidence="2 5">3.6.1.7</ecNumber>
    </recommendedName>
</protein>
<feature type="active site" evidence="5">
    <location>
        <position position="36"/>
    </location>
</feature>
<organism evidence="9 10">
    <name type="scientific">Ferrimonas pelagia</name>
    <dbReference type="NCBI Taxonomy" id="1177826"/>
    <lineage>
        <taxon>Bacteria</taxon>
        <taxon>Pseudomonadati</taxon>
        <taxon>Pseudomonadota</taxon>
        <taxon>Gammaproteobacteria</taxon>
        <taxon>Alteromonadales</taxon>
        <taxon>Ferrimonadaceae</taxon>
        <taxon>Ferrimonas</taxon>
    </lineage>
</organism>
<gene>
    <name evidence="9" type="ORF">GCM10023333_24640</name>
</gene>
<comment type="caution">
    <text evidence="9">The sequence shown here is derived from an EMBL/GenBank/DDBJ whole genome shotgun (WGS) entry which is preliminary data.</text>
</comment>
<dbReference type="PROSITE" id="PS51160">
    <property type="entry name" value="ACYLPHOSPHATASE_3"/>
    <property type="match status" value="1"/>
</dbReference>
<dbReference type="NCBIfam" id="NF011000">
    <property type="entry name" value="PRK14426.1"/>
    <property type="match status" value="1"/>
</dbReference>
<feature type="domain" description="Acylphosphatase-like" evidence="8">
    <location>
        <begin position="3"/>
        <end position="90"/>
    </location>
</feature>
<dbReference type="PANTHER" id="PTHR47268:SF4">
    <property type="entry name" value="ACYLPHOSPHATASE"/>
    <property type="match status" value="1"/>
</dbReference>
<dbReference type="PROSITE" id="PS00150">
    <property type="entry name" value="ACYLPHOSPHATASE_1"/>
    <property type="match status" value="1"/>
</dbReference>
<evidence type="ECO:0000313" key="10">
    <source>
        <dbReference type="Proteomes" id="UP001499988"/>
    </source>
</evidence>
<evidence type="ECO:0000256" key="5">
    <source>
        <dbReference type="PROSITE-ProRule" id="PRU00520"/>
    </source>
</evidence>
<evidence type="ECO:0000256" key="2">
    <source>
        <dbReference type="ARBA" id="ARBA00012150"/>
    </source>
</evidence>
<dbReference type="Gene3D" id="3.30.70.100">
    <property type="match status" value="1"/>
</dbReference>
<dbReference type="Proteomes" id="UP001499988">
    <property type="component" value="Unassembled WGS sequence"/>
</dbReference>
<dbReference type="InterPro" id="IPR017968">
    <property type="entry name" value="Acylphosphatase_CS"/>
</dbReference>
<name>A0ABP9F097_9GAMM</name>
<comment type="similarity">
    <text evidence="1 7">Belongs to the acylphosphatase family.</text>
</comment>
<dbReference type="PROSITE" id="PS00151">
    <property type="entry name" value="ACYLPHOSPHATASE_2"/>
    <property type="match status" value="1"/>
</dbReference>
<sequence length="90" mass="9811">MKRVLAKVSGKVQGVWFRASTQQQARRLGVTGYVKNLSDGSVEILAQGGGNAVDALIDWAQHGPSQATVEDILLDEYDGNEVYLDFEITD</sequence>
<dbReference type="InterPro" id="IPR036046">
    <property type="entry name" value="Acylphosphatase-like_dom_sf"/>
</dbReference>
<dbReference type="InterPro" id="IPR001792">
    <property type="entry name" value="Acylphosphatase-like_dom"/>
</dbReference>
<dbReference type="InterPro" id="IPR020456">
    <property type="entry name" value="Acylphosphatase"/>
</dbReference>
<accession>A0ABP9F097</accession>
<comment type="catalytic activity">
    <reaction evidence="4 5 6">
        <text>an acyl phosphate + H2O = a carboxylate + phosphate + H(+)</text>
        <dbReference type="Rhea" id="RHEA:14965"/>
        <dbReference type="ChEBI" id="CHEBI:15377"/>
        <dbReference type="ChEBI" id="CHEBI:15378"/>
        <dbReference type="ChEBI" id="CHEBI:29067"/>
        <dbReference type="ChEBI" id="CHEBI:43474"/>
        <dbReference type="ChEBI" id="CHEBI:59918"/>
        <dbReference type="EC" id="3.6.1.7"/>
    </reaction>
</comment>
<dbReference type="EC" id="3.6.1.7" evidence="2 5"/>
<keyword evidence="10" id="KW-1185">Reference proteome</keyword>
<dbReference type="NCBIfam" id="NF011003">
    <property type="entry name" value="PRK14429.1"/>
    <property type="match status" value="1"/>
</dbReference>
<evidence type="ECO:0000256" key="3">
    <source>
        <dbReference type="ARBA" id="ARBA00015991"/>
    </source>
</evidence>
<dbReference type="PRINTS" id="PR00112">
    <property type="entry name" value="ACYLPHPHTASE"/>
</dbReference>
<reference evidence="10" key="1">
    <citation type="journal article" date="2019" name="Int. J. Syst. Evol. Microbiol.">
        <title>The Global Catalogue of Microorganisms (GCM) 10K type strain sequencing project: providing services to taxonomists for standard genome sequencing and annotation.</title>
        <authorList>
            <consortium name="The Broad Institute Genomics Platform"/>
            <consortium name="The Broad Institute Genome Sequencing Center for Infectious Disease"/>
            <person name="Wu L."/>
            <person name="Ma J."/>
        </authorList>
    </citation>
    <scope>NUCLEOTIDE SEQUENCE [LARGE SCALE GENOMIC DNA]</scope>
    <source>
        <strain evidence="10">JCM 18401</strain>
    </source>
</reference>
<evidence type="ECO:0000256" key="7">
    <source>
        <dbReference type="RuleBase" id="RU004168"/>
    </source>
</evidence>
<evidence type="ECO:0000256" key="1">
    <source>
        <dbReference type="ARBA" id="ARBA00005614"/>
    </source>
</evidence>
<evidence type="ECO:0000256" key="4">
    <source>
        <dbReference type="ARBA" id="ARBA00047645"/>
    </source>
</evidence>
<dbReference type="SUPFAM" id="SSF54975">
    <property type="entry name" value="Acylphosphatase/BLUF domain-like"/>
    <property type="match status" value="1"/>
</dbReference>
<dbReference type="PANTHER" id="PTHR47268">
    <property type="entry name" value="ACYLPHOSPHATASE"/>
    <property type="match status" value="1"/>
</dbReference>
<keyword evidence="5 6" id="KW-0378">Hydrolase</keyword>